<dbReference type="PROSITE" id="PS50160">
    <property type="entry name" value="DNA_LIGASE_A3"/>
    <property type="match status" value="1"/>
</dbReference>
<keyword evidence="7" id="KW-1185">Reference proteome</keyword>
<organism evidence="6 7">
    <name type="scientific">Phanerochaete carnosa (strain HHB-10118-sp)</name>
    <name type="common">White-rot fungus</name>
    <name type="synonym">Peniophora carnosa</name>
    <dbReference type="NCBI Taxonomy" id="650164"/>
    <lineage>
        <taxon>Eukaryota</taxon>
        <taxon>Fungi</taxon>
        <taxon>Dikarya</taxon>
        <taxon>Basidiomycota</taxon>
        <taxon>Agaricomycotina</taxon>
        <taxon>Agaricomycetes</taxon>
        <taxon>Polyporales</taxon>
        <taxon>Phanerochaetaceae</taxon>
        <taxon>Phanerochaete</taxon>
    </lineage>
</organism>
<keyword evidence="4" id="KW-0067">ATP-binding</keyword>
<sequence>MTDASSPSQVPFQLWSTVTFTRFDSFVFLCEAFASVEPKNATNTKNQKKNQESFCVKTLRNWTKALHERYSPLPDGTAATFFRLFFPEEDVSRKYGMQETRLAGYIADIFGVSTNRDSRGASLRKWGGSDATGCLGREVQSLMEGTNDQQETRSISDISRLLTELASTSAYSSSSVRVPATSRRKPREILRNLYASASAMSASVITQIILKDLRPILYPLKETHYTAQLLQYNSKAVRMLTKEQAMKVWDPDGKLSQAYRVCASIEEAVAAFENPEEFMRPRVGVPIPIPKCIKGRGCKDSLNSLRQSSNVWAETKYDGERAQIHVEMDHGGDSKITIFSKSKRDSTVDRFGVHSIIREALSLPGSSDGGGIPSTVPHIKHNVVIEAEMVAYSNALGKVDEFWRIRSLIASTALGVRGASYKKTNPTEDWSQSSLISDASDEGARHLALVFFDVLVVDSESLLWRPYSYRRALLESLIVRRPGYAMLAERVPIPMHSPKEADEALRRAFAKLQADREEGAVLKADESRYNDWKLRWVKLKADYIPGHGDCVDLVLLGAGWDKERARELLVGPSVYTTFYIGAVVDVVASETASSEKPGFQVIFTCSYGLSREQLEELNFFIKSTDPVAYSAAGSKYASILPYSFTLNLGLAPPAVMLREPILAEFYGAGFTKAPRSKYYELRFPRMTKFHRTSERSWRDGISLDEFQCIAREAVGLDRPNKDIDDWCKGLWGKLQSPGARCPAKRKAREEEWLDKLEKADGKLKLKARRLNLPGPAETMMMENVRHEEPAAAAPANKMRAFGSVTNILPTPLAQANKELSANVDPPSTKPIPECPRQLQFGPDEDSVKTPNVMSSVAREHAQQERVVENPTPAVLRTEVAVTPPSSNGAVVTTSTQQPFPATPCTIRQFLQHAAVYLARDTRLPRPSWRAPSHTVVPHGHQLHTLEAMLIACTWGSINVCDWARFGVVFVDDSDATHAWMDVVARPLLEKRTALLRKGWDFEKPIFILGLSMLHVNKLNEEVAIAGKAICRFG</sequence>
<dbReference type="Pfam" id="PF01068">
    <property type="entry name" value="DNA_ligase_A_M"/>
    <property type="match status" value="1"/>
</dbReference>
<dbReference type="PROSITE" id="PS00697">
    <property type="entry name" value="DNA_LIGASE_A1"/>
    <property type="match status" value="1"/>
</dbReference>
<dbReference type="PROSITE" id="PS00333">
    <property type="entry name" value="DNA_LIGASE_A2"/>
    <property type="match status" value="1"/>
</dbReference>
<protein>
    <recommendedName>
        <fullName evidence="5">ATP-dependent DNA ligase family profile domain-containing protein</fullName>
    </recommendedName>
</protein>
<dbReference type="InterPro" id="IPR012310">
    <property type="entry name" value="DNA_ligase_ATP-dep_cent"/>
</dbReference>
<evidence type="ECO:0000256" key="3">
    <source>
        <dbReference type="ARBA" id="ARBA00022741"/>
    </source>
</evidence>
<reference evidence="6 7" key="1">
    <citation type="journal article" date="2012" name="BMC Genomics">
        <title>Comparative genomics of the white-rot fungi, Phanerochaete carnosa and P. chrysosporium, to elucidate the genetic basis of the distinct wood types they colonize.</title>
        <authorList>
            <person name="Suzuki H."/>
            <person name="MacDonald J."/>
            <person name="Syed K."/>
            <person name="Salamov A."/>
            <person name="Hori C."/>
            <person name="Aerts A."/>
            <person name="Henrissat B."/>
            <person name="Wiebenga A."/>
            <person name="vanKuyk P.A."/>
            <person name="Barry K."/>
            <person name="Lindquist E."/>
            <person name="LaButti K."/>
            <person name="Lapidus A."/>
            <person name="Lucas S."/>
            <person name="Coutinho P."/>
            <person name="Gong Y."/>
            <person name="Samejima M."/>
            <person name="Mahadevan R."/>
            <person name="Abou-Zaid M."/>
            <person name="de Vries R.P."/>
            <person name="Igarashi K."/>
            <person name="Yadav J.S."/>
            <person name="Grigoriev I.V."/>
            <person name="Master E.R."/>
        </authorList>
    </citation>
    <scope>NUCLEOTIDE SEQUENCE [LARGE SCALE GENOMIC DNA]</scope>
    <source>
        <strain evidence="6 7">HHB-10118-sp</strain>
    </source>
</reference>
<dbReference type="RefSeq" id="XP_007401122.1">
    <property type="nucleotide sequence ID" value="XM_007401060.1"/>
</dbReference>
<dbReference type="GO" id="GO:0003910">
    <property type="term" value="F:DNA ligase (ATP) activity"/>
    <property type="evidence" value="ECO:0007669"/>
    <property type="project" value="InterPro"/>
</dbReference>
<dbReference type="GO" id="GO:0003677">
    <property type="term" value="F:DNA binding"/>
    <property type="evidence" value="ECO:0007669"/>
    <property type="project" value="InterPro"/>
</dbReference>
<proteinExistence type="inferred from homology"/>
<dbReference type="InterPro" id="IPR016059">
    <property type="entry name" value="DNA_ligase_ATP-dep_CS"/>
</dbReference>
<dbReference type="GO" id="GO:0005739">
    <property type="term" value="C:mitochondrion"/>
    <property type="evidence" value="ECO:0007669"/>
    <property type="project" value="TreeGrafter"/>
</dbReference>
<dbReference type="SUPFAM" id="SSF56091">
    <property type="entry name" value="DNA ligase/mRNA capping enzyme, catalytic domain"/>
    <property type="match status" value="1"/>
</dbReference>
<evidence type="ECO:0000259" key="5">
    <source>
        <dbReference type="PROSITE" id="PS50160"/>
    </source>
</evidence>
<dbReference type="OrthoDB" id="7482721at2759"/>
<dbReference type="Pfam" id="PF04675">
    <property type="entry name" value="DNA_ligase_A_N"/>
    <property type="match status" value="1"/>
</dbReference>
<dbReference type="Proteomes" id="UP000008370">
    <property type="component" value="Unassembled WGS sequence"/>
</dbReference>
<dbReference type="GO" id="GO:0006310">
    <property type="term" value="P:DNA recombination"/>
    <property type="evidence" value="ECO:0007669"/>
    <property type="project" value="InterPro"/>
</dbReference>
<dbReference type="AlphaFoldDB" id="K5VTN7"/>
<dbReference type="GO" id="GO:0005524">
    <property type="term" value="F:ATP binding"/>
    <property type="evidence" value="ECO:0007669"/>
    <property type="project" value="UniProtKB-KW"/>
</dbReference>
<dbReference type="Gene3D" id="3.30.470.30">
    <property type="entry name" value="DNA ligase/mRNA capping enzyme"/>
    <property type="match status" value="1"/>
</dbReference>
<evidence type="ECO:0000313" key="6">
    <source>
        <dbReference type="EMBL" id="EKM49924.1"/>
    </source>
</evidence>
<accession>K5VTN7</accession>
<dbReference type="InterPro" id="IPR012340">
    <property type="entry name" value="NA-bd_OB-fold"/>
</dbReference>
<dbReference type="GeneID" id="18909855"/>
<dbReference type="HOGENOM" id="CLU_004299_2_0_1"/>
<dbReference type="InterPro" id="IPR036599">
    <property type="entry name" value="DNA_ligase_N_sf"/>
</dbReference>
<dbReference type="Gene3D" id="1.10.3260.10">
    <property type="entry name" value="DNA ligase, ATP-dependent, N-terminal domain"/>
    <property type="match status" value="1"/>
</dbReference>
<dbReference type="EMBL" id="JH930479">
    <property type="protein sequence ID" value="EKM49924.1"/>
    <property type="molecule type" value="Genomic_DNA"/>
</dbReference>
<comment type="similarity">
    <text evidence="1">Belongs to the ATP-dependent DNA ligase family.</text>
</comment>
<dbReference type="STRING" id="650164.K5VTN7"/>
<evidence type="ECO:0000256" key="1">
    <source>
        <dbReference type="ARBA" id="ARBA00007572"/>
    </source>
</evidence>
<feature type="domain" description="ATP-dependent DNA ligase family profile" evidence="5">
    <location>
        <begin position="440"/>
        <end position="564"/>
    </location>
</feature>
<evidence type="ECO:0000256" key="2">
    <source>
        <dbReference type="ARBA" id="ARBA00022598"/>
    </source>
</evidence>
<dbReference type="KEGG" id="pco:PHACADRAFT_178551"/>
<keyword evidence="3" id="KW-0547">Nucleotide-binding</keyword>
<dbReference type="GO" id="GO:1903461">
    <property type="term" value="P:Okazaki fragment processing involved in mitotic DNA replication"/>
    <property type="evidence" value="ECO:0007669"/>
    <property type="project" value="TreeGrafter"/>
</dbReference>
<evidence type="ECO:0000313" key="7">
    <source>
        <dbReference type="Proteomes" id="UP000008370"/>
    </source>
</evidence>
<dbReference type="GO" id="GO:0005634">
    <property type="term" value="C:nucleus"/>
    <property type="evidence" value="ECO:0007669"/>
    <property type="project" value="TreeGrafter"/>
</dbReference>
<dbReference type="PANTHER" id="PTHR45674:SF12">
    <property type="entry name" value="ATP DEPENDENT DNA LIGASE DOMAIN-CONTAINING PROTEIN"/>
    <property type="match status" value="1"/>
</dbReference>
<dbReference type="PANTHER" id="PTHR45674">
    <property type="entry name" value="DNA LIGASE 1/3 FAMILY MEMBER"/>
    <property type="match status" value="1"/>
</dbReference>
<dbReference type="InterPro" id="IPR050191">
    <property type="entry name" value="ATP-dep_DNA_ligase"/>
</dbReference>
<name>K5VTN7_PHACS</name>
<gene>
    <name evidence="6" type="ORF">PHACADRAFT_178551</name>
</gene>
<evidence type="ECO:0000256" key="4">
    <source>
        <dbReference type="ARBA" id="ARBA00022840"/>
    </source>
</evidence>
<dbReference type="GO" id="GO:0006281">
    <property type="term" value="P:DNA repair"/>
    <property type="evidence" value="ECO:0007669"/>
    <property type="project" value="InterPro"/>
</dbReference>
<dbReference type="InterPro" id="IPR012308">
    <property type="entry name" value="DNA_ligase_ATP-dep_N"/>
</dbReference>
<dbReference type="InParanoid" id="K5VTN7"/>
<dbReference type="Gene3D" id="2.40.50.140">
    <property type="entry name" value="Nucleic acid-binding proteins"/>
    <property type="match status" value="1"/>
</dbReference>
<keyword evidence="2" id="KW-0436">Ligase</keyword>